<evidence type="ECO:0000313" key="2">
    <source>
        <dbReference type="EMBL" id="ATA53850.1"/>
    </source>
</evidence>
<dbReference type="RefSeq" id="WP_095744601.1">
    <property type="nucleotide sequence ID" value="NZ_CP023284.1"/>
</dbReference>
<dbReference type="SUPFAM" id="SSF52833">
    <property type="entry name" value="Thioredoxin-like"/>
    <property type="match status" value="1"/>
</dbReference>
<keyword evidence="2" id="KW-0413">Isomerase</keyword>
<reference evidence="2 3" key="1">
    <citation type="submission" date="2017-09" db="EMBL/GenBank/DDBJ databases">
        <title>The diverse metabolic capabilities of V. boronicumulans make it an excellent choice for continued studies on novel biodegradation.</title>
        <authorList>
            <person name="Sun S."/>
        </authorList>
    </citation>
    <scope>NUCLEOTIDE SEQUENCE [LARGE SCALE GENOMIC DNA]</scope>
    <source>
        <strain evidence="2 3">J1</strain>
    </source>
</reference>
<dbReference type="Proteomes" id="UP000217154">
    <property type="component" value="Chromosome"/>
</dbReference>
<dbReference type="EMBL" id="CP023284">
    <property type="protein sequence ID" value="ATA53850.1"/>
    <property type="molecule type" value="Genomic_DNA"/>
</dbReference>
<evidence type="ECO:0000313" key="3">
    <source>
        <dbReference type="Proteomes" id="UP000217154"/>
    </source>
</evidence>
<dbReference type="KEGG" id="vbo:CKY39_11945"/>
<dbReference type="GO" id="GO:0016491">
    <property type="term" value="F:oxidoreductase activity"/>
    <property type="evidence" value="ECO:0007669"/>
    <property type="project" value="InterPro"/>
</dbReference>
<name>A0A250DHM9_9BURK</name>
<evidence type="ECO:0000259" key="1">
    <source>
        <dbReference type="Pfam" id="PF01323"/>
    </source>
</evidence>
<sequence>MAPVTSNSNSDAATLHCIFDPLCGWCYAAAPLVETARTVPGLRVELHAGGMMTGANRRPITPQWRDYVIPHDRRIAELTGQPFGEAYFEGLLRDTGAVMDSEPPITAILAAESLRAGGGLDMAHRVQQAHYVEGRRIAEAGVLAELAVELGFDADAFATAFQQHTGDATARHIAASRDLLQRAGGQGFPTFVLAQADGSAGRIDIGPWLGRADDWKAQLATFVAPAPSATAPEACGPDGCAI</sequence>
<proteinExistence type="predicted"/>
<dbReference type="Gene3D" id="3.40.30.10">
    <property type="entry name" value="Glutaredoxin"/>
    <property type="match status" value="1"/>
</dbReference>
<dbReference type="InterPro" id="IPR001853">
    <property type="entry name" value="DSBA-like_thioredoxin_dom"/>
</dbReference>
<dbReference type="GO" id="GO:0016853">
    <property type="term" value="F:isomerase activity"/>
    <property type="evidence" value="ECO:0007669"/>
    <property type="project" value="UniProtKB-KW"/>
</dbReference>
<gene>
    <name evidence="2" type="ORF">CKY39_11945</name>
</gene>
<dbReference type="InterPro" id="IPR036249">
    <property type="entry name" value="Thioredoxin-like_sf"/>
</dbReference>
<dbReference type="Pfam" id="PF01323">
    <property type="entry name" value="DSBA"/>
    <property type="match status" value="1"/>
</dbReference>
<dbReference type="AlphaFoldDB" id="A0A250DHM9"/>
<dbReference type="PANTHER" id="PTHR13887">
    <property type="entry name" value="GLUTATHIONE S-TRANSFERASE KAPPA"/>
    <property type="match status" value="1"/>
</dbReference>
<dbReference type="CDD" id="cd03025">
    <property type="entry name" value="DsbA_FrnE_like"/>
    <property type="match status" value="1"/>
</dbReference>
<dbReference type="PANTHER" id="PTHR13887:SF51">
    <property type="entry name" value="DSBA FAMILY PROTEIN"/>
    <property type="match status" value="1"/>
</dbReference>
<feature type="domain" description="DSBA-like thioredoxin" evidence="1">
    <location>
        <begin position="18"/>
        <end position="197"/>
    </location>
</feature>
<accession>A0A250DHM9</accession>
<organism evidence="2 3">
    <name type="scientific">Variovorax boronicumulans</name>
    <dbReference type="NCBI Taxonomy" id="436515"/>
    <lineage>
        <taxon>Bacteria</taxon>
        <taxon>Pseudomonadati</taxon>
        <taxon>Pseudomonadota</taxon>
        <taxon>Betaproteobacteria</taxon>
        <taxon>Burkholderiales</taxon>
        <taxon>Comamonadaceae</taxon>
        <taxon>Variovorax</taxon>
    </lineage>
</organism>
<protein>
    <submittedName>
        <fullName evidence="2">Protein-disulfide isomerase</fullName>
    </submittedName>
</protein>